<evidence type="ECO:0000256" key="3">
    <source>
        <dbReference type="ARBA" id="ARBA00022448"/>
    </source>
</evidence>
<dbReference type="PROSITE" id="PS50088">
    <property type="entry name" value="ANK_REPEAT"/>
    <property type="match status" value="2"/>
</dbReference>
<dbReference type="GO" id="GO:0034702">
    <property type="term" value="C:monoatomic ion channel complex"/>
    <property type="evidence" value="ECO:0007669"/>
    <property type="project" value="UniProtKB-KW"/>
</dbReference>
<feature type="compositionally biased region" description="Low complexity" evidence="12">
    <location>
        <begin position="732"/>
        <end position="746"/>
    </location>
</feature>
<feature type="compositionally biased region" description="Polar residues" evidence="12">
    <location>
        <begin position="194"/>
        <end position="205"/>
    </location>
</feature>
<gene>
    <name evidence="16" type="ORF">C2E21_7083</name>
</gene>
<evidence type="ECO:0000256" key="7">
    <source>
        <dbReference type="ARBA" id="ARBA00022989"/>
    </source>
</evidence>
<dbReference type="InterPro" id="IPR001623">
    <property type="entry name" value="DnaJ_domain"/>
</dbReference>
<evidence type="ECO:0000256" key="6">
    <source>
        <dbReference type="ARBA" id="ARBA00022882"/>
    </source>
</evidence>
<evidence type="ECO:0000256" key="4">
    <source>
        <dbReference type="ARBA" id="ARBA00022692"/>
    </source>
</evidence>
<feature type="transmembrane region" description="Helical" evidence="13">
    <location>
        <begin position="1119"/>
        <end position="1138"/>
    </location>
</feature>
<keyword evidence="17" id="KW-1185">Reference proteome</keyword>
<dbReference type="InterPro" id="IPR002110">
    <property type="entry name" value="Ankyrin_rpt"/>
</dbReference>
<name>A0A2P6TJ37_CHLSO</name>
<dbReference type="GO" id="GO:0005249">
    <property type="term" value="F:voltage-gated potassium channel activity"/>
    <property type="evidence" value="ECO:0007669"/>
    <property type="project" value="InterPro"/>
</dbReference>
<evidence type="ECO:0000313" key="17">
    <source>
        <dbReference type="Proteomes" id="UP000239899"/>
    </source>
</evidence>
<dbReference type="Pfam" id="PF00226">
    <property type="entry name" value="DnaJ"/>
    <property type="match status" value="1"/>
</dbReference>
<protein>
    <submittedName>
        <fullName evidence="16">Potassium channel SKOR-like isoform X1</fullName>
    </submittedName>
</protein>
<dbReference type="Gene3D" id="1.10.287.110">
    <property type="entry name" value="DnaJ domain"/>
    <property type="match status" value="1"/>
</dbReference>
<evidence type="ECO:0000256" key="12">
    <source>
        <dbReference type="SAM" id="MobiDB-lite"/>
    </source>
</evidence>
<keyword evidence="3" id="KW-0813">Transport</keyword>
<feature type="domain" description="Cyclic nucleotide-binding" evidence="14">
    <location>
        <begin position="1432"/>
        <end position="1490"/>
    </location>
</feature>
<dbReference type="SMART" id="SM00028">
    <property type="entry name" value="TPR"/>
    <property type="match status" value="6"/>
</dbReference>
<feature type="compositionally biased region" description="Low complexity" evidence="12">
    <location>
        <begin position="50"/>
        <end position="72"/>
    </location>
</feature>
<evidence type="ECO:0000259" key="14">
    <source>
        <dbReference type="PROSITE" id="PS50042"/>
    </source>
</evidence>
<dbReference type="Pfam" id="PF00520">
    <property type="entry name" value="Ion_trans"/>
    <property type="match status" value="1"/>
</dbReference>
<dbReference type="InterPro" id="IPR018490">
    <property type="entry name" value="cNMP-bd_dom_sf"/>
</dbReference>
<evidence type="ECO:0000256" key="2">
    <source>
        <dbReference type="ARBA" id="ARBA00007929"/>
    </source>
</evidence>
<feature type="compositionally biased region" description="Gly residues" evidence="12">
    <location>
        <begin position="910"/>
        <end position="925"/>
    </location>
</feature>
<evidence type="ECO:0000256" key="11">
    <source>
        <dbReference type="SAM" id="Coils"/>
    </source>
</evidence>
<feature type="domain" description="Cyclic nucleotide-binding" evidence="14">
    <location>
        <begin position="1297"/>
        <end position="1379"/>
    </location>
</feature>
<evidence type="ECO:0000256" key="9">
    <source>
        <dbReference type="ARBA" id="ARBA00023136"/>
    </source>
</evidence>
<dbReference type="SUPFAM" id="SSF46565">
    <property type="entry name" value="Chaperone J-domain"/>
    <property type="match status" value="1"/>
</dbReference>
<dbReference type="PRINTS" id="PR00625">
    <property type="entry name" value="JDOMAIN"/>
</dbReference>
<dbReference type="EMBL" id="LHPG02000014">
    <property type="protein sequence ID" value="PRW39258.1"/>
    <property type="molecule type" value="Genomic_DNA"/>
</dbReference>
<keyword evidence="8" id="KW-0406">Ion transport</keyword>
<feature type="coiled-coil region" evidence="11">
    <location>
        <begin position="354"/>
        <end position="384"/>
    </location>
</feature>
<comment type="caution">
    <text evidence="16">The sequence shown here is derived from an EMBL/GenBank/DDBJ whole genome shotgun (WGS) entry which is preliminary data.</text>
</comment>
<dbReference type="InterPro" id="IPR014710">
    <property type="entry name" value="RmlC-like_jellyroll"/>
</dbReference>
<feature type="region of interest" description="Disordered" evidence="12">
    <location>
        <begin position="910"/>
        <end position="930"/>
    </location>
</feature>
<dbReference type="InterPro" id="IPR045319">
    <property type="entry name" value="KAT/AKT"/>
</dbReference>
<keyword evidence="10" id="KW-0040">ANK repeat</keyword>
<dbReference type="CDD" id="cd06257">
    <property type="entry name" value="DnaJ"/>
    <property type="match status" value="1"/>
</dbReference>
<reference evidence="16 17" key="1">
    <citation type="journal article" date="2018" name="Plant J.">
        <title>Genome sequences of Chlorella sorokiniana UTEX 1602 and Micractinium conductrix SAG 241.80: implications to maltose excretion by a green alga.</title>
        <authorList>
            <person name="Arriola M.B."/>
            <person name="Velmurugan N."/>
            <person name="Zhang Y."/>
            <person name="Plunkett M.H."/>
            <person name="Hondzo H."/>
            <person name="Barney B.M."/>
        </authorList>
    </citation>
    <scope>NUCLEOTIDE SEQUENCE [LARGE SCALE GENOMIC DNA]</scope>
    <source>
        <strain evidence="17">UTEX 1602</strain>
    </source>
</reference>
<feature type="repeat" description="ANK" evidence="10">
    <location>
        <begin position="1712"/>
        <end position="1745"/>
    </location>
</feature>
<feature type="compositionally biased region" description="Low complexity" evidence="12">
    <location>
        <begin position="144"/>
        <end position="182"/>
    </location>
</feature>
<dbReference type="PROSITE" id="PS50042">
    <property type="entry name" value="CNMP_BINDING_3"/>
    <property type="match status" value="2"/>
</dbReference>
<dbReference type="Gene3D" id="1.25.40.10">
    <property type="entry name" value="Tetratricopeptide repeat domain"/>
    <property type="match status" value="2"/>
</dbReference>
<dbReference type="Gene3D" id="1.10.287.630">
    <property type="entry name" value="Helix hairpin bin"/>
    <property type="match status" value="1"/>
</dbReference>
<sequence length="1850" mass="194171">MAAVRHSFAVPAAVGPLASPPGTSEEEETTSWAPQDGGARPRPPLRVRRPSAAAAATAAQAPAPQQATAPQQPAAPPPFMFGTPGAGPTGSATKARRAKGRSPAGAAAPSPAFTTSSAASMAWSPYPSSTDGAAAFERMQENHQQQAQQSAAAPQQGVFAPKQPAAASPPAFAAAGTAARRPPGSRRKAAHPARSSTGMGTRSRQGSQEAEAAAPPAVAVAPAQGEAAAAPAAGSGELDAKAKMAYTTSEMYRSQGNEAFRDSDYSAAYDLYTKALHALWPYPPLHPRLALLLSNRAAALLSQGKPLSALADCQMGLKYDPGLMRCALRVATCHSRMGNFDEAFQFVAKLRTAAAGNAEQLREIESKQRDLEEQERQLYEALRSLGHNLSPPRRDPATGAEAEPLSRAPSGASMHRAASGASMSRASSTASVAGGAAPQAPATAEAFWDALKKVDDIAPHVPHAELLLAAKAEGLLRLGKHERAREFCGQAVHLDEGPHREEQKRAPWRLWVQAQCSWQEGDARGGLKAQLQAVLAALEAQQAQQEGASAPTASAPATAAGSAFFPTPASAGGSSSVAARQEARRAEQLGVIVGVPSCQDVRSLLEGLEAADRLRLAGNAAVKAGKAAEAVAKYSEALLASGLSPAIMAVLLSNRAAAHQHLKQRAQAIADCCRAIALNPHYAKAHSRLATLLSELGYHSDAASALEAAAAAPGLPSADRKEYQSRMSTEQAAAKRAGSRRGLGSGSQAALDHYKLLGLERSVTSDEVRRTYKKLALQLHPDKAASAVRLAPKCAGCGSAPFEALAAQDRLQERATWLFKLLGEANDVLSDASKRRELDHALRTAAGGSSAGRGGFSSYYGDSDDDISEMFNSFGNMFGRRAGGATGGGFGGSGRAGGYGYGGAGFGSSSGGGGGRSSSGGGGGRAAQQQERHWAPGWLQRLPPAIMPWQQSYLQWNAVATFAAAVTAFLVPWEVAFVPAEELYSLSGPWALLNLLLVAVFGVDMLLSARLAFFEGEVLVDSEPQMAQHYLRGDFAADLLGFLPADWLALGALAACSALGGSTACLGGGAAGWAGGALEWLPLLRLLHLARLYRLRQLFSYLEYNLNVSLLHVTIARNLAIVLLATHLTACGFFLVGAHSGFSSEVMHGADSGLLAGLPPSEQYEYSLYWAVTTLSMVEANSVPTSMPEIVSATARASLFMLFNTALGSYIVGTITLLVVKADERTGHFRERSAHLNQYTQANRIPPELRESMQEHLRLHFDTQDASDEQVLSIFPTTIRRRILQYLYMRHLRGCYLFRGCPQRFLDTLLASARVEVFMPGVDILSSGDTVSELFLLLSGTVEVVSPDPAATTQLPAHVAPQGDSLAQAAGYQSDSEAAPGLGVGSPHSVHGTEGPSRGSADAAAAAAAAGEPRLNPNSPISADLSGQRRPVGEGSVLGEAAFYTEVPQLEAVRSLTVCRVLVVGRATYASLERTFPHSARLVLHNLKRKAENAVAKEFRGRLKADDLDELWAAFSRLQFGWASTELQDDVASMSLPSLDHHDLGDIACWSPRQQQVMSNLLRIRAVAQQHISRQEVERTTEFLWAASQGNESKVRQMLQQGCPADSADYDTRTALELACVKGHAGVVDLLLAAGANVNLQDNLGSCAMLEACKYGHDELISRLKDAGASLDGKRTGVEQAAMLCTAVFEGNLPLLRRLLRAGVRVDSGDYDKRTALHISAAEGNLQAVRLLVEEGGADMQVTDRWGHTPMDEALRVGAGPVIRYLTSLGAQATPAPASSSAFAALPQAAAADVAAPGPTASDAAACGNLPKATASTVGSVACPSEPCNGGSTSSIGRNVSTDSVSRVNG</sequence>
<keyword evidence="6" id="KW-0407">Ion channel</keyword>
<comment type="subcellular location">
    <subcellularLocation>
        <location evidence="1">Membrane</location>
        <topology evidence="1">Multi-pass membrane protein</topology>
    </subcellularLocation>
</comment>
<evidence type="ECO:0000256" key="1">
    <source>
        <dbReference type="ARBA" id="ARBA00004141"/>
    </source>
</evidence>
<dbReference type="SUPFAM" id="SSF51206">
    <property type="entry name" value="cAMP-binding domain-like"/>
    <property type="match status" value="1"/>
</dbReference>
<dbReference type="InterPro" id="IPR036869">
    <property type="entry name" value="J_dom_sf"/>
</dbReference>
<dbReference type="PROSITE" id="PS50076">
    <property type="entry name" value="DNAJ_2"/>
    <property type="match status" value="1"/>
</dbReference>
<dbReference type="InterPro" id="IPR036770">
    <property type="entry name" value="Ankyrin_rpt-contain_sf"/>
</dbReference>
<feature type="compositionally biased region" description="Low complexity" evidence="12">
    <location>
        <begin position="410"/>
        <end position="425"/>
    </location>
</feature>
<keyword evidence="5" id="KW-0631">Potassium channel</keyword>
<proteinExistence type="inferred from homology"/>
<dbReference type="PANTHER" id="PTHR45743">
    <property type="entry name" value="POTASSIUM CHANNEL AKT1"/>
    <property type="match status" value="1"/>
</dbReference>
<feature type="region of interest" description="Disordered" evidence="12">
    <location>
        <begin position="1"/>
        <end position="219"/>
    </location>
</feature>
<dbReference type="InterPro" id="IPR005821">
    <property type="entry name" value="Ion_trans_dom"/>
</dbReference>
<feature type="transmembrane region" description="Helical" evidence="13">
    <location>
        <begin position="1197"/>
        <end position="1220"/>
    </location>
</feature>
<feature type="region of interest" description="Disordered" evidence="12">
    <location>
        <begin position="717"/>
        <end position="746"/>
    </location>
</feature>
<feature type="compositionally biased region" description="Low complexity" evidence="12">
    <location>
        <begin position="206"/>
        <end position="219"/>
    </location>
</feature>
<dbReference type="Pfam" id="PF12796">
    <property type="entry name" value="Ank_2"/>
    <property type="match status" value="2"/>
</dbReference>
<dbReference type="CDD" id="cd00038">
    <property type="entry name" value="CAP_ED"/>
    <property type="match status" value="1"/>
</dbReference>
<keyword evidence="4 13" id="KW-0812">Transmembrane</keyword>
<evidence type="ECO:0000256" key="13">
    <source>
        <dbReference type="SAM" id="Phobius"/>
    </source>
</evidence>
<feature type="compositionally biased region" description="Polar residues" evidence="12">
    <location>
        <begin position="1830"/>
        <end position="1850"/>
    </location>
</feature>
<comment type="similarity">
    <text evidence="2">Belongs to the potassium channel family. Plant (TC 1.A.1.4) subfamily.</text>
</comment>
<evidence type="ECO:0000259" key="15">
    <source>
        <dbReference type="PROSITE" id="PS50076"/>
    </source>
</evidence>
<feature type="transmembrane region" description="Helical" evidence="13">
    <location>
        <begin position="953"/>
        <end position="971"/>
    </location>
</feature>
<evidence type="ECO:0000256" key="10">
    <source>
        <dbReference type="PROSITE-ProRule" id="PRU00023"/>
    </source>
</evidence>
<dbReference type="SMART" id="SM00271">
    <property type="entry name" value="DnaJ"/>
    <property type="match status" value="1"/>
</dbReference>
<feature type="transmembrane region" description="Helical" evidence="13">
    <location>
        <begin position="991"/>
        <end position="1014"/>
    </location>
</feature>
<dbReference type="PROSITE" id="PS50297">
    <property type="entry name" value="ANK_REP_REGION"/>
    <property type="match status" value="2"/>
</dbReference>
<dbReference type="Gene3D" id="1.25.40.20">
    <property type="entry name" value="Ankyrin repeat-containing domain"/>
    <property type="match status" value="2"/>
</dbReference>
<dbReference type="SUPFAM" id="SSF48452">
    <property type="entry name" value="TPR-like"/>
    <property type="match status" value="2"/>
</dbReference>
<feature type="domain" description="J" evidence="15">
    <location>
        <begin position="752"/>
        <end position="842"/>
    </location>
</feature>
<dbReference type="InterPro" id="IPR000595">
    <property type="entry name" value="cNMP-bd_dom"/>
</dbReference>
<feature type="compositionally biased region" description="Low complexity" evidence="12">
    <location>
        <begin position="101"/>
        <end position="120"/>
    </location>
</feature>
<keyword evidence="6" id="KW-0851">Voltage-gated channel</keyword>
<dbReference type="PANTHER" id="PTHR45743:SF2">
    <property type="entry name" value="POTASSIUM CHANNEL AKT1"/>
    <property type="match status" value="1"/>
</dbReference>
<keyword evidence="5" id="KW-0630">Potassium</keyword>
<dbReference type="InterPro" id="IPR019734">
    <property type="entry name" value="TPR_rpt"/>
</dbReference>
<evidence type="ECO:0000313" key="16">
    <source>
        <dbReference type="EMBL" id="PRW39258.1"/>
    </source>
</evidence>
<evidence type="ECO:0000256" key="5">
    <source>
        <dbReference type="ARBA" id="ARBA00022826"/>
    </source>
</evidence>
<feature type="region of interest" description="Disordered" evidence="12">
    <location>
        <begin position="1826"/>
        <end position="1850"/>
    </location>
</feature>
<dbReference type="Proteomes" id="UP000239899">
    <property type="component" value="Unassembled WGS sequence"/>
</dbReference>
<dbReference type="OrthoDB" id="2012993at2759"/>
<keyword evidence="9 13" id="KW-0472">Membrane</keyword>
<dbReference type="SUPFAM" id="SSF48403">
    <property type="entry name" value="Ankyrin repeat"/>
    <property type="match status" value="1"/>
</dbReference>
<keyword evidence="11" id="KW-0175">Coiled coil</keyword>
<dbReference type="Gene3D" id="1.10.287.70">
    <property type="match status" value="1"/>
</dbReference>
<accession>A0A2P6TJ37</accession>
<feature type="region of interest" description="Disordered" evidence="12">
    <location>
        <begin position="384"/>
        <end position="425"/>
    </location>
</feature>
<feature type="region of interest" description="Disordered" evidence="12">
    <location>
        <begin position="1377"/>
        <end position="1430"/>
    </location>
</feature>
<keyword evidence="5" id="KW-0633">Potassium transport</keyword>
<feature type="repeat" description="ANK" evidence="10">
    <location>
        <begin position="1611"/>
        <end position="1643"/>
    </location>
</feature>
<dbReference type="InterPro" id="IPR011990">
    <property type="entry name" value="TPR-like_helical_dom_sf"/>
</dbReference>
<dbReference type="Gene3D" id="2.60.120.10">
    <property type="entry name" value="Jelly Rolls"/>
    <property type="match status" value="1"/>
</dbReference>
<evidence type="ECO:0000256" key="8">
    <source>
        <dbReference type="ARBA" id="ARBA00023065"/>
    </source>
</evidence>
<feature type="compositionally biased region" description="Low complexity" evidence="12">
    <location>
        <begin position="1401"/>
        <end position="1410"/>
    </location>
</feature>
<dbReference type="SUPFAM" id="SSF81324">
    <property type="entry name" value="Voltage-gated potassium channels"/>
    <property type="match status" value="1"/>
</dbReference>
<keyword evidence="7 13" id="KW-1133">Transmembrane helix</keyword>
<organism evidence="16 17">
    <name type="scientific">Chlorella sorokiniana</name>
    <name type="common">Freshwater green alga</name>
    <dbReference type="NCBI Taxonomy" id="3076"/>
    <lineage>
        <taxon>Eukaryota</taxon>
        <taxon>Viridiplantae</taxon>
        <taxon>Chlorophyta</taxon>
        <taxon>core chlorophytes</taxon>
        <taxon>Trebouxiophyceae</taxon>
        <taxon>Chlorellales</taxon>
        <taxon>Chlorellaceae</taxon>
        <taxon>Chlorella clade</taxon>
        <taxon>Chlorella</taxon>
    </lineage>
</organism>
<dbReference type="SMART" id="SM00248">
    <property type="entry name" value="ANK"/>
    <property type="match status" value="6"/>
</dbReference>